<dbReference type="AlphaFoldDB" id="A0A843T9H5"/>
<evidence type="ECO:0000313" key="2">
    <source>
        <dbReference type="Proteomes" id="UP000652761"/>
    </source>
</evidence>
<accession>A0A843T9H5</accession>
<dbReference type="EMBL" id="NMUH01000018">
    <property type="protein sequence ID" value="MQL68638.1"/>
    <property type="molecule type" value="Genomic_DNA"/>
</dbReference>
<proteinExistence type="predicted"/>
<dbReference type="Proteomes" id="UP000652761">
    <property type="component" value="Unassembled WGS sequence"/>
</dbReference>
<sequence>MAQKVFWGLSLVSTLPDPVSTLLDQHIGVNLGRLSGVSVQTWTPILTPSSSDMDVNFSDLHALQSQKIREQGVASIGGMSPNGSQLVKSVW</sequence>
<organism evidence="1 2">
    <name type="scientific">Colocasia esculenta</name>
    <name type="common">Wild taro</name>
    <name type="synonym">Arum esculentum</name>
    <dbReference type="NCBI Taxonomy" id="4460"/>
    <lineage>
        <taxon>Eukaryota</taxon>
        <taxon>Viridiplantae</taxon>
        <taxon>Streptophyta</taxon>
        <taxon>Embryophyta</taxon>
        <taxon>Tracheophyta</taxon>
        <taxon>Spermatophyta</taxon>
        <taxon>Magnoliopsida</taxon>
        <taxon>Liliopsida</taxon>
        <taxon>Araceae</taxon>
        <taxon>Aroideae</taxon>
        <taxon>Colocasieae</taxon>
        <taxon>Colocasia</taxon>
    </lineage>
</organism>
<reference evidence="1" key="1">
    <citation type="submission" date="2017-07" db="EMBL/GenBank/DDBJ databases">
        <title>Taro Niue Genome Assembly and Annotation.</title>
        <authorList>
            <person name="Atibalentja N."/>
            <person name="Keating K."/>
            <person name="Fields C.J."/>
        </authorList>
    </citation>
    <scope>NUCLEOTIDE SEQUENCE</scope>
    <source>
        <strain evidence="1">Niue_2</strain>
        <tissue evidence="1">Leaf</tissue>
    </source>
</reference>
<name>A0A843T9H5_COLES</name>
<keyword evidence="2" id="KW-1185">Reference proteome</keyword>
<evidence type="ECO:0000313" key="1">
    <source>
        <dbReference type="EMBL" id="MQL68638.1"/>
    </source>
</evidence>
<comment type="caution">
    <text evidence="1">The sequence shown here is derived from an EMBL/GenBank/DDBJ whole genome shotgun (WGS) entry which is preliminary data.</text>
</comment>
<protein>
    <submittedName>
        <fullName evidence="1">Uncharacterized protein</fullName>
    </submittedName>
</protein>
<gene>
    <name evidence="1" type="ORF">Taro_000912</name>
</gene>